<reference evidence="1 2" key="1">
    <citation type="submission" date="2017-02" db="EMBL/GenBank/DDBJ databases">
        <title>Genome sequence of the nitrite-oxidizing bacterium Nitrobacter vulgaris strain Ab1.</title>
        <authorList>
            <person name="Mellbye B.L."/>
            <person name="Davis E.W."/>
            <person name="Spieck E."/>
            <person name="Chang J.H."/>
            <person name="Bottomley P.J."/>
            <person name="Sayavedra-Soto L.A."/>
        </authorList>
    </citation>
    <scope>NUCLEOTIDE SEQUENCE [LARGE SCALE GENOMIC DNA]</scope>
    <source>
        <strain evidence="1 2">Ab1</strain>
    </source>
</reference>
<dbReference type="AlphaFoldDB" id="A0A1V4HXL7"/>
<protein>
    <submittedName>
        <fullName evidence="1">Uncharacterized protein</fullName>
    </submittedName>
</protein>
<name>A0A1V4HXL7_NITVU</name>
<keyword evidence="2" id="KW-1185">Reference proteome</keyword>
<dbReference type="EMBL" id="MWPQ01000042">
    <property type="protein sequence ID" value="OPH82683.1"/>
    <property type="molecule type" value="Genomic_DNA"/>
</dbReference>
<gene>
    <name evidence="1" type="ORF">B2M20_10975</name>
</gene>
<accession>A0A1V4HXL7</accession>
<evidence type="ECO:0000313" key="1">
    <source>
        <dbReference type="EMBL" id="OPH82683.1"/>
    </source>
</evidence>
<organism evidence="1 2">
    <name type="scientific">Nitrobacter vulgaris</name>
    <dbReference type="NCBI Taxonomy" id="29421"/>
    <lineage>
        <taxon>Bacteria</taxon>
        <taxon>Pseudomonadati</taxon>
        <taxon>Pseudomonadota</taxon>
        <taxon>Alphaproteobacteria</taxon>
        <taxon>Hyphomicrobiales</taxon>
        <taxon>Nitrobacteraceae</taxon>
        <taxon>Nitrobacter</taxon>
    </lineage>
</organism>
<sequence length="100" mass="10829">MTPDTFKASLTSAAPPGGVSPQLAALWWAAKGDWNKAHVIVQPLVGPEAAWVHAYLHRLDGREIGNAAYWYRRADKPFAKGSSEDEWSQIVAELLGGQSG</sequence>
<comment type="caution">
    <text evidence="1">The sequence shown here is derived from an EMBL/GenBank/DDBJ whole genome shotgun (WGS) entry which is preliminary data.</text>
</comment>
<evidence type="ECO:0000313" key="2">
    <source>
        <dbReference type="Proteomes" id="UP000189940"/>
    </source>
</evidence>
<proteinExistence type="predicted"/>
<dbReference type="Proteomes" id="UP000189940">
    <property type="component" value="Unassembled WGS sequence"/>
</dbReference>
<dbReference type="STRING" id="29421.B2M20_10975"/>
<dbReference type="OrthoDB" id="370799at2"/>